<evidence type="ECO:0000256" key="7">
    <source>
        <dbReference type="ARBA" id="ARBA00022737"/>
    </source>
</evidence>
<keyword evidence="10" id="KW-0472">Membrane</keyword>
<evidence type="ECO:0000256" key="6">
    <source>
        <dbReference type="ARBA" id="ARBA00022729"/>
    </source>
</evidence>
<dbReference type="InterPro" id="IPR053879">
    <property type="entry name" value="HYDIN_VesB_CFA65-like_Ig"/>
</dbReference>
<dbReference type="SMART" id="SM00042">
    <property type="entry name" value="CUB"/>
    <property type="match status" value="1"/>
</dbReference>
<organism evidence="16 17">
    <name type="scientific">Croceimicrobium hydrocarbonivorans</name>
    <dbReference type="NCBI Taxonomy" id="2761580"/>
    <lineage>
        <taxon>Bacteria</taxon>
        <taxon>Pseudomonadati</taxon>
        <taxon>Bacteroidota</taxon>
        <taxon>Flavobacteriia</taxon>
        <taxon>Flavobacteriales</taxon>
        <taxon>Owenweeksiaceae</taxon>
        <taxon>Croceimicrobium</taxon>
    </lineage>
</organism>
<dbReference type="Pfam" id="PF18962">
    <property type="entry name" value="Por_Secre_tail"/>
    <property type="match status" value="1"/>
</dbReference>
<protein>
    <submittedName>
        <fullName evidence="16">Choice-of-anchor D domain-containing protein</fullName>
    </submittedName>
</protein>
<comment type="subcellular location">
    <subcellularLocation>
        <location evidence="1">Cell projection</location>
        <location evidence="1">Cilium</location>
    </subcellularLocation>
    <subcellularLocation>
        <location evidence="3">Cytoplasm</location>
    </subcellularLocation>
    <subcellularLocation>
        <location evidence="2">Membrane</location>
        <topology evidence="2">Multi-pass membrane protein</topology>
    </subcellularLocation>
</comment>
<evidence type="ECO:0000256" key="5">
    <source>
        <dbReference type="ARBA" id="ARBA00022692"/>
    </source>
</evidence>
<evidence type="ECO:0000313" key="17">
    <source>
        <dbReference type="Proteomes" id="UP000516305"/>
    </source>
</evidence>
<evidence type="ECO:0000256" key="4">
    <source>
        <dbReference type="ARBA" id="ARBA00022490"/>
    </source>
</evidence>
<dbReference type="PANTHER" id="PTHR46730:SF1">
    <property type="entry name" value="PLAT DOMAIN-CONTAINING PROTEIN"/>
    <property type="match status" value="1"/>
</dbReference>
<dbReference type="InterPro" id="IPR022409">
    <property type="entry name" value="PKD/Chitinase_dom"/>
</dbReference>
<reference evidence="16 17" key="1">
    <citation type="submission" date="2020-08" db="EMBL/GenBank/DDBJ databases">
        <title>Croceimicrobium hydrocarbonivorans gen. nov., sp. nov., a novel marine bacterium isolated from a bacterial consortium that degrades polyethylene terephthalate.</title>
        <authorList>
            <person name="Liu R."/>
        </authorList>
    </citation>
    <scope>NUCLEOTIDE SEQUENCE [LARGE SCALE GENOMIC DNA]</scope>
    <source>
        <strain evidence="16 17">A20-9</strain>
    </source>
</reference>
<keyword evidence="5" id="KW-0812">Transmembrane</keyword>
<keyword evidence="12" id="KW-0966">Cell projection</keyword>
<dbReference type="PROSITE" id="PS50093">
    <property type="entry name" value="PKD"/>
    <property type="match status" value="3"/>
</dbReference>
<dbReference type="Gene3D" id="2.60.40.10">
    <property type="entry name" value="Immunoglobulins"/>
    <property type="match status" value="7"/>
</dbReference>
<dbReference type="InterPro" id="IPR000859">
    <property type="entry name" value="CUB_dom"/>
</dbReference>
<dbReference type="SUPFAM" id="SSF49299">
    <property type="entry name" value="PKD domain"/>
    <property type="match status" value="3"/>
</dbReference>
<dbReference type="SMART" id="SM00089">
    <property type="entry name" value="PKD"/>
    <property type="match status" value="3"/>
</dbReference>
<dbReference type="CDD" id="cd00146">
    <property type="entry name" value="PKD"/>
    <property type="match status" value="3"/>
</dbReference>
<keyword evidence="7" id="KW-0677">Repeat</keyword>
<keyword evidence="4" id="KW-0963">Cytoplasm</keyword>
<feature type="chain" id="PRO_5028828470" evidence="13">
    <location>
        <begin position="19"/>
        <end position="1939"/>
    </location>
</feature>
<dbReference type="KEGG" id="chyd:H4K34_13970"/>
<dbReference type="GO" id="GO:0005737">
    <property type="term" value="C:cytoplasm"/>
    <property type="evidence" value="ECO:0007669"/>
    <property type="project" value="UniProtKB-SubCell"/>
</dbReference>
<evidence type="ECO:0000259" key="14">
    <source>
        <dbReference type="PROSITE" id="PS01180"/>
    </source>
</evidence>
<dbReference type="GO" id="GO:0005261">
    <property type="term" value="F:monoatomic cation channel activity"/>
    <property type="evidence" value="ECO:0007669"/>
    <property type="project" value="TreeGrafter"/>
</dbReference>
<dbReference type="Pfam" id="PF18911">
    <property type="entry name" value="PKD_4"/>
    <property type="match status" value="3"/>
</dbReference>
<evidence type="ECO:0000256" key="11">
    <source>
        <dbReference type="ARBA" id="ARBA00023157"/>
    </source>
</evidence>
<dbReference type="InterPro" id="IPR013783">
    <property type="entry name" value="Ig-like_fold"/>
</dbReference>
<evidence type="ECO:0000256" key="13">
    <source>
        <dbReference type="SAM" id="SignalP"/>
    </source>
</evidence>
<dbReference type="InterPro" id="IPR000601">
    <property type="entry name" value="PKD_dom"/>
</dbReference>
<evidence type="ECO:0000256" key="9">
    <source>
        <dbReference type="ARBA" id="ARBA00023069"/>
    </source>
</evidence>
<evidence type="ECO:0000256" key="12">
    <source>
        <dbReference type="ARBA" id="ARBA00023273"/>
    </source>
</evidence>
<gene>
    <name evidence="16" type="ORF">H4K34_13970</name>
</gene>
<feature type="domain" description="PKD" evidence="15">
    <location>
        <begin position="1692"/>
        <end position="1768"/>
    </location>
</feature>
<feature type="domain" description="CUB" evidence="14">
    <location>
        <begin position="27"/>
        <end position="137"/>
    </location>
</feature>
<dbReference type="Proteomes" id="UP000516305">
    <property type="component" value="Chromosome"/>
</dbReference>
<evidence type="ECO:0000256" key="10">
    <source>
        <dbReference type="ARBA" id="ARBA00023136"/>
    </source>
</evidence>
<keyword evidence="17" id="KW-1185">Reference proteome</keyword>
<name>A0A7H0VCM7_9FLAO</name>
<evidence type="ECO:0000256" key="1">
    <source>
        <dbReference type="ARBA" id="ARBA00004138"/>
    </source>
</evidence>
<dbReference type="PANTHER" id="PTHR46730">
    <property type="entry name" value="POLYCYSTIN-1"/>
    <property type="match status" value="1"/>
</dbReference>
<proteinExistence type="predicted"/>
<feature type="domain" description="PKD" evidence="15">
    <location>
        <begin position="172"/>
        <end position="224"/>
    </location>
</feature>
<feature type="domain" description="PKD" evidence="15">
    <location>
        <begin position="1770"/>
        <end position="1848"/>
    </location>
</feature>
<dbReference type="Gene3D" id="2.60.120.290">
    <property type="entry name" value="Spermadhesin, CUB domain"/>
    <property type="match status" value="1"/>
</dbReference>
<dbReference type="NCBIfam" id="NF012200">
    <property type="entry name" value="choice_anch_D"/>
    <property type="match status" value="2"/>
</dbReference>
<dbReference type="InterPro" id="IPR035986">
    <property type="entry name" value="PKD_dom_sf"/>
</dbReference>
<dbReference type="NCBIfam" id="TIGR04183">
    <property type="entry name" value="Por_Secre_tail"/>
    <property type="match status" value="1"/>
</dbReference>
<keyword evidence="8" id="KW-1133">Transmembrane helix</keyword>
<accession>A0A7H0VCM7</accession>
<evidence type="ECO:0000256" key="3">
    <source>
        <dbReference type="ARBA" id="ARBA00004496"/>
    </source>
</evidence>
<sequence>MKKITLLFLSIFALSAQAQTYNMIRNSSDTASDCSGTLYDHGGPTGSYYNSSSDNFYILPQGGSSIDITFTSFGTESCCDRVRIYDNVNGTLIGTYGGYSLPNGGAPINVPSGEARILFTSDISITGSGFALSWTAGGTANPTASFSPSVSSAALMQPVTFNNTSTGGGSSTWYFGDGDSASTNNPVHAYSSPGTYTITLIQSNCYGADTTTGTLSVQAAATVSVSPDTLAGSAPCGGIYRDTLQFSYLSGGAALYDINVRALTDQNYLTANFESSLSPFVRSTTAPTTFNSNVVLGGAGQGNAYLQLSGYAAMQDGVYANVNASDANYFSFMISVNSSSRSYVQLGDEIGGYYYTLLGLEAYYGNLRIHGNYTYTVALSPSVWHQVEVKNIVYTARTCDVYLDGVLAAGGLSFNYYLANEIDRIDIANYNSSANVAYDAFNLKKIGDVSLVSLSDTLGVTTGTQDIAVEVDLAGAIAGLQQYILEIATNATGADSLIQVPLNVTVTGTPVYSASAACFNFDTAYIGIAQNDSLLIFNQGCDTMDLNSLTTSNTEFSLSQTALNIAPGDSAWLYISYLPANIGLVDDTLFLNGNLDTAICLSAEAFTAPAIAFDSASYTVNSYGCNDSIPFQFYLYNQGSGANLNWTLIGGNSLFDDFENGFDPSIWTTHGSNQIFNGCYEHSGTSALSMMGTLRTSETVMLNLYQGDSVGFWAFPGNGGGSGCENPDGGEDMHVQYRLSGASFWTTIGTIYNYNTAAAYYSFPIPVSGQMQVRLYQSSYTGSTYDHYRIDDFRIVSSSASSDFNPNTGSTVAGDSVLISGYLQVGNLYTGSYPRSIRVQSDDPSHPDTLITVNINVYGEPDLWASAACMTYDTLYTGASSIDSVMIINQGCDDLNLTAYSLGGTQFGHSLSPLTIVPEDTAWLAVSFNPDGTLLGLIRDTLTVSNNDSIWKLCLEGFAQGAPVASLNPDSLSVTVTYCGDSISIPVYLRNSGLSGLNFDYIQGNGSNGKINVGVVGSFVYSTERTNIYNIALSMPEVNLVYVNASSEAQMTQELDTIDVLIVPESSSISMSTTFGPAYQNFVSNGGVIIFGYQAVGYSTAYNIMPISNSWNPGSPIPISMPSHPIASGLPSTGMSYLSATQRAVFVNTAGLERIIGAFGTDEAVVAAQPYGDGIAIHIGYDFFQTNTDLENVLKNSIIWGASRTGAPDFISASPDSGLVAVGDSVLINININTAGISNGTYDYDLFFQTNDPANNPLRLPLHLVVNGLAKAQVLDSTCISFGSSLQGAAVKDTFEIYNEGCDTLDITSYLANNSDFTISNIPMNVAPGDTAKLEVIFSPFSVGLSTDTLEVSTNDTTIYICVSGIGVGAALPRVEDDTIYYRLQKCKVIGNKQIKVKNLGQGQMNFDIQFGRFSDSSQIAYNVPGASTLHNFSGLPNTADSIKLRIILNGDYDTYSERATLYLDGNYWQTLYDNNRFYQLDTLEIFVVGTQVATLLADGMLDVGLYNASSVDGGAGSFHRVELEVVQTVNWVSVVGANAGSIPANDSVNRNLLFNAALLPLGTHYTTMVVNNNSPSQPNYRKPVKFDVVAEPEMVLSDTCAYFTLTRLGDTTSRSVTIYNDGCMPLVISSMTSTSNQFKIYQNSATIPVGDSLVLDIDFIPTSVSSFSASIFIISNDSNRTICLNGQSGSMPVADFSFSDENICIGEVSFNNSNSQYFNTLYWDFGDGTFSNQNNPTHVFPNPGTYRVILRTTNTLGFDTISKLVTVNPLLVNFGMSNDTIQLSDTAFFSDSTPNAVTWIWDFGDGSSSTQQNPSHQYTAQGLYNVKLTVIDNRSCSNTLTKQIRVENKIGLVEWQLENQWSLYPNPNEGRFKLRMEQGDWSGLEIQILDAQGRVLAAQKGGQESELDFDLKLASGVYHLQILKQGSLMDQTRVVIQH</sequence>
<dbReference type="EMBL" id="CP060139">
    <property type="protein sequence ID" value="QNR23475.1"/>
    <property type="molecule type" value="Genomic_DNA"/>
</dbReference>
<dbReference type="GO" id="GO:0006816">
    <property type="term" value="P:calcium ion transport"/>
    <property type="evidence" value="ECO:0007669"/>
    <property type="project" value="TreeGrafter"/>
</dbReference>
<dbReference type="RefSeq" id="WP_210758007.1">
    <property type="nucleotide sequence ID" value="NZ_CP060139.1"/>
</dbReference>
<keyword evidence="11" id="KW-1015">Disulfide bond</keyword>
<evidence type="ECO:0000256" key="8">
    <source>
        <dbReference type="ARBA" id="ARBA00022989"/>
    </source>
</evidence>
<evidence type="ECO:0000313" key="16">
    <source>
        <dbReference type="EMBL" id="QNR23475.1"/>
    </source>
</evidence>
<feature type="signal peptide" evidence="13">
    <location>
        <begin position="1"/>
        <end position="18"/>
    </location>
</feature>
<evidence type="ECO:0000256" key="2">
    <source>
        <dbReference type="ARBA" id="ARBA00004141"/>
    </source>
</evidence>
<dbReference type="Gene3D" id="2.60.120.260">
    <property type="entry name" value="Galactose-binding domain-like"/>
    <property type="match status" value="1"/>
</dbReference>
<dbReference type="Pfam" id="PF22544">
    <property type="entry name" value="HYDIN_VesB_CFA65-like_Ig"/>
    <property type="match status" value="2"/>
</dbReference>
<evidence type="ECO:0000259" key="15">
    <source>
        <dbReference type="PROSITE" id="PS50093"/>
    </source>
</evidence>
<dbReference type="SUPFAM" id="SSF49854">
    <property type="entry name" value="Spermadhesin, CUB domain"/>
    <property type="match status" value="1"/>
</dbReference>
<dbReference type="PROSITE" id="PS01180">
    <property type="entry name" value="CUB"/>
    <property type="match status" value="1"/>
</dbReference>
<keyword evidence="6 13" id="KW-0732">Signal</keyword>
<dbReference type="CDD" id="cd00041">
    <property type="entry name" value="CUB"/>
    <property type="match status" value="1"/>
</dbReference>
<keyword evidence="9" id="KW-0969">Cilium</keyword>
<dbReference type="Pfam" id="PF00431">
    <property type="entry name" value="CUB"/>
    <property type="match status" value="1"/>
</dbReference>
<dbReference type="GO" id="GO:0005886">
    <property type="term" value="C:plasma membrane"/>
    <property type="evidence" value="ECO:0007669"/>
    <property type="project" value="TreeGrafter"/>
</dbReference>
<dbReference type="InterPro" id="IPR026444">
    <property type="entry name" value="Secre_tail"/>
</dbReference>
<dbReference type="InterPro" id="IPR035914">
    <property type="entry name" value="Sperma_CUB_dom_sf"/>
</dbReference>